<proteinExistence type="predicted"/>
<comment type="caution">
    <text evidence="3">The sequence shown here is derived from an EMBL/GenBank/DDBJ whole genome shotgun (WGS) entry which is preliminary data.</text>
</comment>
<dbReference type="AlphaFoldDB" id="A0AAP2ZB68"/>
<evidence type="ECO:0000259" key="2">
    <source>
        <dbReference type="PROSITE" id="PS51202"/>
    </source>
</evidence>
<dbReference type="Pfam" id="PF26502">
    <property type="entry name" value="DUF8167_2nd"/>
    <property type="match status" value="1"/>
</dbReference>
<dbReference type="Proteomes" id="UP001321047">
    <property type="component" value="Unassembled WGS sequence"/>
</dbReference>
<feature type="transmembrane region" description="Helical" evidence="1">
    <location>
        <begin position="49"/>
        <end position="72"/>
    </location>
</feature>
<evidence type="ECO:0000313" key="4">
    <source>
        <dbReference type="Proteomes" id="UP001321047"/>
    </source>
</evidence>
<dbReference type="InterPro" id="IPR058480">
    <property type="entry name" value="DUF8167_N"/>
</dbReference>
<dbReference type="EMBL" id="JAOPJZ010000027">
    <property type="protein sequence ID" value="MCU4754007.1"/>
    <property type="molecule type" value="Genomic_DNA"/>
</dbReference>
<feature type="transmembrane region" description="Helical" evidence="1">
    <location>
        <begin position="15"/>
        <end position="37"/>
    </location>
</feature>
<keyword evidence="1" id="KW-0472">Membrane</keyword>
<feature type="transmembrane region" description="Helical" evidence="1">
    <location>
        <begin position="84"/>
        <end position="104"/>
    </location>
</feature>
<dbReference type="InterPro" id="IPR036721">
    <property type="entry name" value="RCK_C_sf"/>
</dbReference>
<dbReference type="InterPro" id="IPR058604">
    <property type="entry name" value="DUF8167_3rd"/>
</dbReference>
<organism evidence="3 4">
    <name type="scientific">Natronosalvus hydrolyticus</name>
    <dbReference type="NCBI Taxonomy" id="2979988"/>
    <lineage>
        <taxon>Archaea</taxon>
        <taxon>Methanobacteriati</taxon>
        <taxon>Methanobacteriota</taxon>
        <taxon>Stenosarchaea group</taxon>
        <taxon>Halobacteria</taxon>
        <taxon>Halobacteriales</taxon>
        <taxon>Natrialbaceae</taxon>
        <taxon>Natronosalvus</taxon>
    </lineage>
</organism>
<dbReference type="Pfam" id="PF26501">
    <property type="entry name" value="DUF8167"/>
    <property type="match status" value="1"/>
</dbReference>
<name>A0AAP2ZB68_9EURY</name>
<keyword evidence="1" id="KW-1133">Transmembrane helix</keyword>
<protein>
    <submittedName>
        <fullName evidence="3">TrkA C-terminal domain-containing protein</fullName>
    </submittedName>
</protein>
<dbReference type="GO" id="GO:0006813">
    <property type="term" value="P:potassium ion transport"/>
    <property type="evidence" value="ECO:0007669"/>
    <property type="project" value="InterPro"/>
</dbReference>
<dbReference type="Pfam" id="PF26503">
    <property type="entry name" value="DUF8167_3rd"/>
    <property type="match status" value="1"/>
</dbReference>
<dbReference type="RefSeq" id="WP_342810313.1">
    <property type="nucleotide sequence ID" value="NZ_JAOPJZ010000027.1"/>
</dbReference>
<keyword evidence="4" id="KW-1185">Reference proteome</keyword>
<dbReference type="GO" id="GO:0008324">
    <property type="term" value="F:monoatomic cation transmembrane transporter activity"/>
    <property type="evidence" value="ECO:0007669"/>
    <property type="project" value="InterPro"/>
</dbReference>
<dbReference type="SUPFAM" id="SSF116726">
    <property type="entry name" value="TrkA C-terminal domain-like"/>
    <property type="match status" value="1"/>
</dbReference>
<evidence type="ECO:0000256" key="1">
    <source>
        <dbReference type="SAM" id="Phobius"/>
    </source>
</evidence>
<dbReference type="InterPro" id="IPR006037">
    <property type="entry name" value="RCK_C"/>
</dbReference>
<evidence type="ECO:0000313" key="3">
    <source>
        <dbReference type="EMBL" id="MCU4754007.1"/>
    </source>
</evidence>
<sequence>MSLLASVLTHPLVEAGVRVGGLSVLAGSVTALAAFVFRAKLRVSLPEGAALILGLGAVAIYLNTRLIFVQFVGDTGDPLEASEAFLNVAVFVAAGIACYGGRYAGDRAGISDRFHWTTFQPDLSPLVRATGRSVTVTLPADVADIDGYDDVPAETKAKLAGKTMDFPRGITIAALESQLTSRLKDEHDIGYVDVDIDVDGTISYLAVGKRAAGIGPTVPPEYVAIAVRADPPFSASPGDTVQLWRTDAVDDPERVGTGELRASVGDVATLILNESTAATVDSAGSYRLMTLAPESHPDREFATMLRRDEKTMSIIECTASSPYVGQSIRALEVAVIAIQAGDGSLDSIPTDDRTIRAGDRLYTIGQPDTLRKIESTAGTRLLEERSTDTVVEQTSASSSQ</sequence>
<keyword evidence="1" id="KW-0812">Transmembrane</keyword>
<reference evidence="3 4" key="1">
    <citation type="submission" date="2022-09" db="EMBL/GenBank/DDBJ databases">
        <title>Enrichment on poylsaccharides allowed isolation of novel metabolic and taxonomic groups of Haloarchaea.</title>
        <authorList>
            <person name="Sorokin D.Y."/>
            <person name="Elcheninov A.G."/>
            <person name="Khizhniak T.V."/>
            <person name="Kolganova T.V."/>
            <person name="Kublanov I.V."/>
        </authorList>
    </citation>
    <scope>NUCLEOTIDE SEQUENCE [LARGE SCALE GENOMIC DNA]</scope>
    <source>
        <strain evidence="3 4">AArc-curdl1</strain>
    </source>
</reference>
<accession>A0AAP2ZB68</accession>
<feature type="domain" description="RCK C-terminal" evidence="2">
    <location>
        <begin position="299"/>
        <end position="379"/>
    </location>
</feature>
<dbReference type="InterPro" id="IPR058603">
    <property type="entry name" value="DUF8167_2nd"/>
</dbReference>
<gene>
    <name evidence="3" type="ORF">OB919_18835</name>
</gene>
<dbReference type="Gene3D" id="3.30.70.1450">
    <property type="entry name" value="Regulator of K+ conductance, C-terminal domain"/>
    <property type="match status" value="1"/>
</dbReference>
<dbReference type="PROSITE" id="PS51202">
    <property type="entry name" value="RCK_C"/>
    <property type="match status" value="1"/>
</dbReference>